<gene>
    <name evidence="1" type="ORF">Phi19:1_gp110</name>
</gene>
<reference evidence="2" key="2">
    <citation type="submission" date="2013-03" db="EMBL/GenBank/DDBJ databases">
        <title>The Cellulophaga phages: a novel, diverse, and globally ubiquitous model system.</title>
        <authorList>
            <person name="Holmfeldt K."/>
            <person name="Solonenko N."/>
            <person name="Shah M."/>
            <person name="Corrier K."/>
            <person name="Riemann L."/>
            <person name="VerBerkmoes N.C."/>
            <person name="Sullivan M.B."/>
        </authorList>
    </citation>
    <scope>NUCLEOTIDE SEQUENCE [LARGE SCALE GENOMIC DNA]</scope>
</reference>
<keyword evidence="2" id="KW-1185">Reference proteome</keyword>
<dbReference type="GeneID" id="16880910"/>
<evidence type="ECO:0000313" key="2">
    <source>
        <dbReference type="Proteomes" id="UP000014730"/>
    </source>
</evidence>
<name>R9ZXZ3_9CAUD</name>
<organism evidence="1 2">
    <name type="scientific">Cellulophaga phage phi19:1</name>
    <dbReference type="NCBI Taxonomy" id="1327970"/>
    <lineage>
        <taxon>Viruses</taxon>
        <taxon>Duplodnaviria</taxon>
        <taxon>Heunggongvirae</taxon>
        <taxon>Uroviricota</taxon>
        <taxon>Caudoviricetes</taxon>
        <taxon>Assiduviridae</taxon>
        <taxon>Cellubavirus</taxon>
        <taxon>Cellubavirus phi19una</taxon>
    </lineage>
</organism>
<reference evidence="1 2" key="1">
    <citation type="journal article" date="2013" name="Proc. Natl. Acad. Sci. U.S.A.">
        <title>Twelve previously unknown phage genera are ubiquitous in global oceans.</title>
        <authorList>
            <person name="Holmfeldt K."/>
            <person name="Solonenko N."/>
            <person name="Shah M."/>
            <person name="Corrier K."/>
            <person name="Riemann L."/>
            <person name="Verberkmoes N.C."/>
            <person name="Sullivan M.B."/>
        </authorList>
    </citation>
    <scope>NUCLEOTIDE SEQUENCE [LARGE SCALE GENOMIC DNA]</scope>
    <source>
        <strain evidence="1">Phi19:1</strain>
    </source>
</reference>
<evidence type="ECO:0000313" key="1">
    <source>
        <dbReference type="EMBL" id="AGO47400.1"/>
    </source>
</evidence>
<protein>
    <submittedName>
        <fullName evidence="1">Uncharacterized protein</fullName>
    </submittedName>
</protein>
<sequence>MTELNEKLEQLVNDCMGAITFNIKQNIDASVIPASKEVALICINKQLEILRYLGIKDPKELYEDLVEQKRLLKHL</sequence>
<dbReference type="Proteomes" id="UP000014730">
    <property type="component" value="Segment"/>
</dbReference>
<dbReference type="RefSeq" id="YP_008241803.1">
    <property type="nucleotide sequence ID" value="NC_021799.1"/>
</dbReference>
<dbReference type="KEGG" id="vg:16880910"/>
<accession>R9ZXZ3</accession>
<proteinExistence type="predicted"/>
<dbReference type="EMBL" id="KC821607">
    <property type="protein sequence ID" value="AGO47400.1"/>
    <property type="molecule type" value="Genomic_DNA"/>
</dbReference>
<dbReference type="OrthoDB" id="28990at10239"/>